<name>A0A7X4W822_9GAMM</name>
<protein>
    <submittedName>
        <fullName evidence="3">Uncharacterized protein</fullName>
    </submittedName>
</protein>
<dbReference type="Pfam" id="PF25513">
    <property type="entry name" value="P2_C"/>
    <property type="match status" value="1"/>
</dbReference>
<evidence type="ECO:0000259" key="2">
    <source>
        <dbReference type="Pfam" id="PF25513"/>
    </source>
</evidence>
<organism evidence="3 4">
    <name type="scientific">Photobacterium halotolerans</name>
    <dbReference type="NCBI Taxonomy" id="265726"/>
    <lineage>
        <taxon>Bacteria</taxon>
        <taxon>Pseudomonadati</taxon>
        <taxon>Pseudomonadota</taxon>
        <taxon>Gammaproteobacteria</taxon>
        <taxon>Vibrionales</taxon>
        <taxon>Vibrionaceae</taxon>
        <taxon>Photobacterium</taxon>
    </lineage>
</organism>
<dbReference type="EMBL" id="WXWW01000030">
    <property type="protein sequence ID" value="NAW63897.1"/>
    <property type="molecule type" value="Genomic_DNA"/>
</dbReference>
<feature type="domain" description="Viral coat protein P2 N-terminal" evidence="1">
    <location>
        <begin position="26"/>
        <end position="159"/>
    </location>
</feature>
<proteinExistence type="predicted"/>
<feature type="domain" description="Viral coat protein P2 C-terminal" evidence="2">
    <location>
        <begin position="171"/>
        <end position="290"/>
    </location>
</feature>
<dbReference type="Proteomes" id="UP000465712">
    <property type="component" value="Unassembled WGS sequence"/>
</dbReference>
<dbReference type="Pfam" id="PF18628">
    <property type="entry name" value="P2_N"/>
    <property type="match status" value="1"/>
</dbReference>
<evidence type="ECO:0000313" key="4">
    <source>
        <dbReference type="Proteomes" id="UP000465712"/>
    </source>
</evidence>
<dbReference type="InterPro" id="IPR053751">
    <property type="entry name" value="Viral_Major_Capsid_sf"/>
</dbReference>
<evidence type="ECO:0000259" key="1">
    <source>
        <dbReference type="Pfam" id="PF18628"/>
    </source>
</evidence>
<dbReference type="InterPro" id="IPR057915">
    <property type="entry name" value="P2_C"/>
</dbReference>
<gene>
    <name evidence="3" type="ORF">CAG72_01590</name>
</gene>
<comment type="caution">
    <text evidence="3">The sequence shown here is derived from an EMBL/GenBank/DDBJ whole genome shotgun (WGS) entry which is preliminary data.</text>
</comment>
<dbReference type="RefSeq" id="WP_161442360.1">
    <property type="nucleotide sequence ID" value="NZ_WXWW01000030.1"/>
</dbReference>
<reference evidence="3 4" key="1">
    <citation type="submission" date="2017-05" db="EMBL/GenBank/DDBJ databases">
        <title>High clonality and local adaptation shapes Vibrionaceae linages within an endangered oasis.</title>
        <authorList>
            <person name="Vazquez-Rosas-Landa M."/>
        </authorList>
    </citation>
    <scope>NUCLEOTIDE SEQUENCE [LARGE SCALE GENOMIC DNA]</scope>
    <source>
        <strain evidence="3 4">P46_P4S1P180</strain>
    </source>
</reference>
<dbReference type="InterPro" id="IPR041377">
    <property type="entry name" value="P2_N"/>
</dbReference>
<accession>A0A7X4W822</accession>
<sequence>MNVVAVTPEAQAQALANYKYEGVKQLKLSSFSGVTYNGRSTLTIPTGQTFDSFMFNTNLPLERLEITFRLNSNAFISGIPATFFRTLEQYKQLDVPASLAPQGEQVFIVSFADLSLKLKDGQQLTSLVTMLGESLQIQVDIAAKQEGDPDSPTLEVIAETNKPQALRMYLPRLERLQIDMPAQGTNTFNTLPNDMKRSIRRMHFMTDAIEELEIKRDDNVAYETTAWRERYMANRNDLMWQDGMFHLDFLMRGFIRNEMFPTARAKELLFTFKTKKPAGSVTVITEYLDVERTAAQVKG</sequence>
<dbReference type="AlphaFoldDB" id="A0A7X4W822"/>
<evidence type="ECO:0000313" key="3">
    <source>
        <dbReference type="EMBL" id="NAW63897.1"/>
    </source>
</evidence>
<dbReference type="Gene3D" id="2.60.120.730">
    <property type="match status" value="2"/>
</dbReference>